<evidence type="ECO:0000256" key="1">
    <source>
        <dbReference type="SAM" id="MobiDB-lite"/>
    </source>
</evidence>
<proteinExistence type="predicted"/>
<reference evidence="2" key="1">
    <citation type="submission" date="2019-11" db="UniProtKB">
        <authorList>
            <consortium name="WormBaseParasite"/>
        </authorList>
    </citation>
    <scope>IDENTIFICATION</scope>
</reference>
<dbReference type="AlphaFoldDB" id="A0A5K3FHW8"/>
<accession>A0A5K3FHW8</accession>
<protein>
    <submittedName>
        <fullName evidence="2">Secreted protein</fullName>
    </submittedName>
</protein>
<feature type="region of interest" description="Disordered" evidence="1">
    <location>
        <begin position="1"/>
        <end position="24"/>
    </location>
</feature>
<sequence length="128" mass="14166">GTIEQAFLTNHKPGPHVRRPPSESPTLATRFTIFCTSFKSFSGWLPIFLACHCDTGHITSQSDTSGVFHPNPPHWSRRSIYKAPHTCLSMVGCITTLHAIGTQIDTGLAEVSVVQYVRALIRRHTTPQ</sequence>
<evidence type="ECO:0000313" key="2">
    <source>
        <dbReference type="WBParaSite" id="MCU_007961-RA"/>
    </source>
</evidence>
<dbReference type="WBParaSite" id="MCU_007961-RA">
    <property type="protein sequence ID" value="MCU_007961-RA"/>
    <property type="gene ID" value="MCU_007961"/>
</dbReference>
<organism evidence="2">
    <name type="scientific">Mesocestoides corti</name>
    <name type="common">Flatworm</name>
    <dbReference type="NCBI Taxonomy" id="53468"/>
    <lineage>
        <taxon>Eukaryota</taxon>
        <taxon>Metazoa</taxon>
        <taxon>Spiralia</taxon>
        <taxon>Lophotrochozoa</taxon>
        <taxon>Platyhelminthes</taxon>
        <taxon>Cestoda</taxon>
        <taxon>Eucestoda</taxon>
        <taxon>Cyclophyllidea</taxon>
        <taxon>Mesocestoididae</taxon>
        <taxon>Mesocestoides</taxon>
    </lineage>
</organism>
<name>A0A5K3FHW8_MESCO</name>